<proteinExistence type="predicted"/>
<keyword evidence="1" id="KW-0472">Membrane</keyword>
<gene>
    <name evidence="2" type="ORF">Q4T40_09495</name>
</gene>
<protein>
    <submittedName>
        <fullName evidence="2">TIGR00366 family protein</fullName>
    </submittedName>
</protein>
<name>A0ABU3NYW3_9FIRM</name>
<keyword evidence="1" id="KW-0812">Transmembrane</keyword>
<dbReference type="EMBL" id="JAUOZS010000001">
    <property type="protein sequence ID" value="MDT8901473.1"/>
    <property type="molecule type" value="Genomic_DNA"/>
</dbReference>
<feature type="transmembrane region" description="Helical" evidence="1">
    <location>
        <begin position="183"/>
        <end position="205"/>
    </location>
</feature>
<evidence type="ECO:0000313" key="2">
    <source>
        <dbReference type="EMBL" id="MDT8901473.1"/>
    </source>
</evidence>
<sequence length="447" mass="49092">MLWRISRAFQFAADRYIPDSFVFCVILTLLAFVFGLVVSDGGPLKLVLGWYNGLWTMIGFAFQMSFMVICCGAAAKAPLVERFLARVARMPSSASVAMVVMLVFGFVSSLINWAFSSILTPIFAMQLSRNVKGLHFPLAIAAGYTTMVLGQTWCPSASVYALVATKGHFMEKAIGIWTQDVTVYNPINTVLFFVMVVTVILLGVYTKPPANELITYQPKEEPAIAATVARDEQETLADKMNSSRVLMLLIGLAGLAVIIDSFMTKGIIKSLNFNFVIFMFLTLNTFLYNTPSKFVTAFKDMMRPAAEVMLQFPFYGGIMGMMTSSGLAKVIAGLLIKVATADTIYAWSFFSAAFANLFIPSQGGQWIVQGPILMEAAKALNANIPLVMNAFVHGDEVTNLIQPLYVIPALALVGMKLKEVWGFMAFICVFWLVIVTAGLLILPKIMM</sequence>
<feature type="transmembrane region" description="Helical" evidence="1">
    <location>
        <begin position="245"/>
        <end position="264"/>
    </location>
</feature>
<accession>A0ABU3NYW3</accession>
<dbReference type="InterPro" id="IPR006160">
    <property type="entry name" value="SCFA_transpt_AtoE"/>
</dbReference>
<keyword evidence="1" id="KW-1133">Transmembrane helix</keyword>
<dbReference type="PANTHER" id="PTHR41983:SF2">
    <property type="entry name" value="SHORT-CHAIN FATTY ACID TRANSPORTER-RELATED"/>
    <property type="match status" value="1"/>
</dbReference>
<evidence type="ECO:0000256" key="1">
    <source>
        <dbReference type="SAM" id="Phobius"/>
    </source>
</evidence>
<feature type="transmembrane region" description="Helical" evidence="1">
    <location>
        <begin position="271"/>
        <end position="288"/>
    </location>
</feature>
<dbReference type="Pfam" id="PF02667">
    <property type="entry name" value="SCFA_trans"/>
    <property type="match status" value="1"/>
</dbReference>
<keyword evidence="3" id="KW-1185">Reference proteome</keyword>
<organism evidence="2 3">
    <name type="scientific">Anaeroselena agilis</name>
    <dbReference type="NCBI Taxonomy" id="3063788"/>
    <lineage>
        <taxon>Bacteria</taxon>
        <taxon>Bacillati</taxon>
        <taxon>Bacillota</taxon>
        <taxon>Negativicutes</taxon>
        <taxon>Acetonemataceae</taxon>
        <taxon>Anaeroselena</taxon>
    </lineage>
</organism>
<feature type="transmembrane region" description="Helical" evidence="1">
    <location>
        <begin position="135"/>
        <end position="163"/>
    </location>
</feature>
<dbReference type="RefSeq" id="WP_413779984.1">
    <property type="nucleotide sequence ID" value="NZ_JAUOZS010000001.1"/>
</dbReference>
<feature type="transmembrane region" description="Helical" evidence="1">
    <location>
        <begin position="420"/>
        <end position="442"/>
    </location>
</feature>
<comment type="caution">
    <text evidence="2">The sequence shown here is derived from an EMBL/GenBank/DDBJ whole genome shotgun (WGS) entry which is preliminary data.</text>
</comment>
<feature type="transmembrane region" description="Helical" evidence="1">
    <location>
        <begin position="21"/>
        <end position="38"/>
    </location>
</feature>
<reference evidence="2 3" key="1">
    <citation type="submission" date="2023-07" db="EMBL/GenBank/DDBJ databases">
        <title>The novel representative of Negativicutes class, Anaeroselena agilis gen. nov. sp. nov.</title>
        <authorList>
            <person name="Prokofeva M.I."/>
            <person name="Elcheninov A.G."/>
            <person name="Klyukina A."/>
            <person name="Kublanov I.V."/>
            <person name="Frolov E.N."/>
            <person name="Podosokorskaya O.A."/>
        </authorList>
    </citation>
    <scope>NUCLEOTIDE SEQUENCE [LARGE SCALE GENOMIC DNA]</scope>
    <source>
        <strain evidence="2 3">4137-cl</strain>
    </source>
</reference>
<dbReference type="Proteomes" id="UP001254848">
    <property type="component" value="Unassembled WGS sequence"/>
</dbReference>
<dbReference type="PANTHER" id="PTHR41983">
    <property type="entry name" value="SHORT-CHAIN FATTY ACID TRANSPORTER-RELATED"/>
    <property type="match status" value="1"/>
</dbReference>
<feature type="transmembrane region" description="Helical" evidence="1">
    <location>
        <begin position="50"/>
        <end position="75"/>
    </location>
</feature>
<evidence type="ECO:0000313" key="3">
    <source>
        <dbReference type="Proteomes" id="UP001254848"/>
    </source>
</evidence>
<feature type="transmembrane region" description="Helical" evidence="1">
    <location>
        <begin position="96"/>
        <end position="115"/>
    </location>
</feature>
<feature type="transmembrane region" description="Helical" evidence="1">
    <location>
        <begin position="308"/>
        <end position="332"/>
    </location>
</feature>
<feature type="transmembrane region" description="Helical" evidence="1">
    <location>
        <begin position="344"/>
        <end position="361"/>
    </location>
</feature>